<evidence type="ECO:0000313" key="2">
    <source>
        <dbReference type="EMBL" id="MCC2211776.1"/>
    </source>
</evidence>
<dbReference type="EMBL" id="JAJEQM010000026">
    <property type="protein sequence ID" value="MCC2211776.1"/>
    <property type="molecule type" value="Genomic_DNA"/>
</dbReference>
<evidence type="ECO:0000259" key="1">
    <source>
        <dbReference type="Pfam" id="PF01261"/>
    </source>
</evidence>
<reference evidence="2 3" key="1">
    <citation type="submission" date="2021-10" db="EMBL/GenBank/DDBJ databases">
        <title>Anaerobic single-cell dispensing facilitates the cultivation of human gut bacteria.</title>
        <authorList>
            <person name="Afrizal A."/>
        </authorList>
    </citation>
    <scope>NUCLEOTIDE SEQUENCE [LARGE SCALE GENOMIC DNA]</scope>
    <source>
        <strain evidence="2 3">CLA-AA-H232</strain>
    </source>
</reference>
<dbReference type="Gene3D" id="3.20.20.150">
    <property type="entry name" value="Divalent-metal-dependent TIM barrel enzymes"/>
    <property type="match status" value="1"/>
</dbReference>
<dbReference type="Pfam" id="PF01261">
    <property type="entry name" value="AP_endonuc_2"/>
    <property type="match status" value="1"/>
</dbReference>
<dbReference type="AlphaFoldDB" id="A0AAE3JAT7"/>
<dbReference type="GO" id="GO:0016853">
    <property type="term" value="F:isomerase activity"/>
    <property type="evidence" value="ECO:0007669"/>
    <property type="project" value="UniProtKB-KW"/>
</dbReference>
<dbReference type="PANTHER" id="PTHR12110:SF21">
    <property type="entry name" value="XYLOSE ISOMERASE-LIKE TIM BARREL DOMAIN-CONTAINING PROTEIN"/>
    <property type="match status" value="1"/>
</dbReference>
<protein>
    <submittedName>
        <fullName evidence="2">Sugar phosphate isomerase/epimerase</fullName>
    </submittedName>
</protein>
<gene>
    <name evidence="2" type="ORF">LKE05_13400</name>
</gene>
<dbReference type="InterPro" id="IPR013022">
    <property type="entry name" value="Xyl_isomerase-like_TIM-brl"/>
</dbReference>
<dbReference type="PANTHER" id="PTHR12110">
    <property type="entry name" value="HYDROXYPYRUVATE ISOMERASE"/>
    <property type="match status" value="1"/>
</dbReference>
<feature type="domain" description="Xylose isomerase-like TIM barrel" evidence="1">
    <location>
        <begin position="20"/>
        <end position="256"/>
    </location>
</feature>
<comment type="caution">
    <text evidence="2">The sequence shown here is derived from an EMBL/GenBank/DDBJ whole genome shotgun (WGS) entry which is preliminary data.</text>
</comment>
<dbReference type="InterPro" id="IPR036237">
    <property type="entry name" value="Xyl_isomerase-like_sf"/>
</dbReference>
<keyword evidence="2" id="KW-0413">Isomerase</keyword>
<name>A0AAE3JAT7_9FIRM</name>
<organism evidence="2 3">
    <name type="scientific">Hominilimicola fabiformis</name>
    <dbReference type="NCBI Taxonomy" id="2885356"/>
    <lineage>
        <taxon>Bacteria</taxon>
        <taxon>Bacillati</taxon>
        <taxon>Bacillota</taxon>
        <taxon>Clostridia</taxon>
        <taxon>Eubacteriales</taxon>
        <taxon>Oscillospiraceae</taxon>
        <taxon>Hominilimicola</taxon>
    </lineage>
</organism>
<proteinExistence type="predicted"/>
<dbReference type="SUPFAM" id="SSF51658">
    <property type="entry name" value="Xylose isomerase-like"/>
    <property type="match status" value="1"/>
</dbReference>
<keyword evidence="3" id="KW-1185">Reference proteome</keyword>
<sequence length="271" mass="30908">MYIGMRGHDFDTNTLDALCEKCKEYGVGGVQLVLLRSLADFKKGNFTPEYAKSIGDKLRENGIRVPILGCYINPSDANEESLNESLDYFIENLHYAKYIGAEMVGLETCRFSDDDEINNSEETYQYLLKNMKKLVSAAEEIGVNVGIEGVHFHVINTPTKMKRLVDDLNSPNVRVIFDPVNYINTANYKNQDEIINTHFDLLGEKTKLLHLKDFKLVDGEVTYEFPCDGLLNKDLLWDKLKQYNPDIAVILEEVKEDHLAQVKAAVEKRFV</sequence>
<dbReference type="Proteomes" id="UP001198242">
    <property type="component" value="Unassembled WGS sequence"/>
</dbReference>
<dbReference type="RefSeq" id="WP_308457166.1">
    <property type="nucleotide sequence ID" value="NZ_JAJEQM010000026.1"/>
</dbReference>
<accession>A0AAE3JAT7</accession>
<dbReference type="InterPro" id="IPR050312">
    <property type="entry name" value="IolE/XylAMocC-like"/>
</dbReference>
<evidence type="ECO:0000313" key="3">
    <source>
        <dbReference type="Proteomes" id="UP001198242"/>
    </source>
</evidence>